<dbReference type="RefSeq" id="WP_319007524.1">
    <property type="nucleotide sequence ID" value="NZ_JAWJZF010000162.1"/>
</dbReference>
<dbReference type="Pfam" id="PF15567">
    <property type="entry name" value="Imm35"/>
    <property type="match status" value="1"/>
</dbReference>
<keyword evidence="3" id="KW-1185">Reference proteome</keyword>
<feature type="domain" description="Immunity protein 35" evidence="1">
    <location>
        <begin position="25"/>
        <end position="112"/>
    </location>
</feature>
<dbReference type="EMBL" id="JAWJZF010000162">
    <property type="protein sequence ID" value="MDX2290933.1"/>
    <property type="molecule type" value="Genomic_DNA"/>
</dbReference>
<evidence type="ECO:0000313" key="3">
    <source>
        <dbReference type="Proteomes" id="UP001278571"/>
    </source>
</evidence>
<gene>
    <name evidence="2" type="ORF">R2363_01870</name>
</gene>
<evidence type="ECO:0000313" key="2">
    <source>
        <dbReference type="EMBL" id="MDX2290933.1"/>
    </source>
</evidence>
<evidence type="ECO:0000259" key="1">
    <source>
        <dbReference type="Pfam" id="PF15567"/>
    </source>
</evidence>
<dbReference type="Proteomes" id="UP001278571">
    <property type="component" value="Unassembled WGS sequence"/>
</dbReference>
<proteinExistence type="predicted"/>
<organism evidence="2 3">
    <name type="scientific">Streptomyces roseolus</name>
    <dbReference type="NCBI Taxonomy" id="67358"/>
    <lineage>
        <taxon>Bacteria</taxon>
        <taxon>Bacillati</taxon>
        <taxon>Actinomycetota</taxon>
        <taxon>Actinomycetes</taxon>
        <taxon>Kitasatosporales</taxon>
        <taxon>Streptomycetaceae</taxon>
        <taxon>Streptomyces</taxon>
    </lineage>
</organism>
<name>A0ABU4JZR0_9ACTN</name>
<sequence length="205" mass="23002">MKPAENLLVATRAVRDPAKVIERDAAVQIVEEELERDYQRELSLGLVPIRMAVSHVKQHELVWIISWTSEEYLRTRNPDFALAGNGPYLVDRVDGSLHQIGVVSAATDAWEADYRVRIRQQVTRTAVDDLHDEVRAVAGARGRVHAMHILRQRVPALSHAQIIEYVTALQHGDAPAHLLEVSSRELVPPTDPILSVVTIRRAANR</sequence>
<accession>A0ABU4JZR0</accession>
<dbReference type="InterPro" id="IPR029082">
    <property type="entry name" value="Imm35"/>
</dbReference>
<protein>
    <submittedName>
        <fullName evidence="2">YrhB domain-containing protein</fullName>
    </submittedName>
</protein>
<comment type="caution">
    <text evidence="2">The sequence shown here is derived from an EMBL/GenBank/DDBJ whole genome shotgun (WGS) entry which is preliminary data.</text>
</comment>
<reference evidence="2 3" key="1">
    <citation type="submission" date="2023-10" db="EMBL/GenBank/DDBJ databases">
        <authorList>
            <person name="Wang X.X."/>
        </authorList>
    </citation>
    <scope>NUCLEOTIDE SEQUENCE [LARGE SCALE GENOMIC DNA]</scope>
    <source>
        <strain evidence="2 3">NBRC 12816</strain>
    </source>
</reference>